<dbReference type="AlphaFoldDB" id="D7KU27"/>
<sequence length="269" mass="30648">MTPPPPEFEDYDDGEEEKDYEPKNKGGLSQRKKARHKGPLDRFITSPPPNLLNARKERKGIFGACDKELREKTCRGIARFFYDFGLAFNAATLDSFKEMLELVGQYGPGLKPPTMHELRVLLLKKEVDGTKSQIVEYKKEWASKGCSLMSDGWRDSVVQKDLVNFLVNSPKGSVFVRSLDVSEVVKDANLFFDLLDKMVDEVGEENVVQVVTDNASNYVKAGGRNLHRPAITRFATSFITLAQFHRLKDNLRKMVHYDEWNASKWPKEA</sequence>
<dbReference type="PANTHER" id="PTHR32166">
    <property type="entry name" value="OSJNBA0013A04.12 PROTEIN"/>
    <property type="match status" value="1"/>
</dbReference>
<evidence type="ECO:0000259" key="2">
    <source>
        <dbReference type="Pfam" id="PF04937"/>
    </source>
</evidence>
<dbReference type="InterPro" id="IPR012337">
    <property type="entry name" value="RNaseH-like_sf"/>
</dbReference>
<accession>D7KU27</accession>
<dbReference type="EMBL" id="GL348714">
    <property type="protein sequence ID" value="EFH62694.1"/>
    <property type="molecule type" value="Genomic_DNA"/>
</dbReference>
<feature type="compositionally biased region" description="Acidic residues" evidence="1">
    <location>
        <begin position="7"/>
        <end position="19"/>
    </location>
</feature>
<name>D7KU27_ARALL</name>
<organism evidence="4">
    <name type="scientific">Arabidopsis lyrata subsp. lyrata</name>
    <name type="common">Lyre-leaved rock-cress</name>
    <dbReference type="NCBI Taxonomy" id="81972"/>
    <lineage>
        <taxon>Eukaryota</taxon>
        <taxon>Viridiplantae</taxon>
        <taxon>Streptophyta</taxon>
        <taxon>Embryophyta</taxon>
        <taxon>Tracheophyta</taxon>
        <taxon>Spermatophyta</taxon>
        <taxon>Magnoliopsida</taxon>
        <taxon>eudicotyledons</taxon>
        <taxon>Gunneridae</taxon>
        <taxon>Pentapetalae</taxon>
        <taxon>rosids</taxon>
        <taxon>malvids</taxon>
        <taxon>Brassicales</taxon>
        <taxon>Brassicaceae</taxon>
        <taxon>Camelineae</taxon>
        <taxon>Arabidopsis</taxon>
    </lineage>
</organism>
<dbReference type="Pfam" id="PF04937">
    <property type="entry name" value="DUF659"/>
    <property type="match status" value="1"/>
</dbReference>
<keyword evidence="4" id="KW-1185">Reference proteome</keyword>
<evidence type="ECO:0000313" key="3">
    <source>
        <dbReference type="EMBL" id="EFH62694.1"/>
    </source>
</evidence>
<feature type="domain" description="DUF659" evidence="2">
    <location>
        <begin position="113"/>
        <end position="224"/>
    </location>
</feature>
<evidence type="ECO:0000256" key="1">
    <source>
        <dbReference type="SAM" id="MobiDB-lite"/>
    </source>
</evidence>
<dbReference type="PANTHER" id="PTHR32166:SF122">
    <property type="entry name" value="OS09G0499600 PROTEIN"/>
    <property type="match status" value="1"/>
</dbReference>
<gene>
    <name evidence="3" type="ORF">ARALYDRAFT_338073</name>
</gene>
<proteinExistence type="predicted"/>
<dbReference type="Proteomes" id="UP000008694">
    <property type="component" value="Unassembled WGS sequence"/>
</dbReference>
<dbReference type="InterPro" id="IPR007021">
    <property type="entry name" value="DUF659"/>
</dbReference>
<feature type="region of interest" description="Disordered" evidence="1">
    <location>
        <begin position="1"/>
        <end position="52"/>
    </location>
</feature>
<reference evidence="4" key="1">
    <citation type="journal article" date="2011" name="Nat. Genet.">
        <title>The Arabidopsis lyrata genome sequence and the basis of rapid genome size change.</title>
        <authorList>
            <person name="Hu T.T."/>
            <person name="Pattyn P."/>
            <person name="Bakker E.G."/>
            <person name="Cao J."/>
            <person name="Cheng J.-F."/>
            <person name="Clark R.M."/>
            <person name="Fahlgren N."/>
            <person name="Fawcett J.A."/>
            <person name="Grimwood J."/>
            <person name="Gundlach H."/>
            <person name="Haberer G."/>
            <person name="Hollister J.D."/>
            <person name="Ossowski S."/>
            <person name="Ottilar R.P."/>
            <person name="Salamov A.A."/>
            <person name="Schneeberger K."/>
            <person name="Spannagl M."/>
            <person name="Wang X."/>
            <person name="Yang L."/>
            <person name="Nasrallah M.E."/>
            <person name="Bergelson J."/>
            <person name="Carrington J.C."/>
            <person name="Gaut B.S."/>
            <person name="Schmutz J."/>
            <person name="Mayer K.F.X."/>
            <person name="Van de Peer Y."/>
            <person name="Grigoriev I.V."/>
            <person name="Nordborg M."/>
            <person name="Weigel D."/>
            <person name="Guo Y.-L."/>
        </authorList>
    </citation>
    <scope>NUCLEOTIDE SEQUENCE [LARGE SCALE GENOMIC DNA]</scope>
    <source>
        <strain evidence="4">cv. MN47</strain>
    </source>
</reference>
<evidence type="ECO:0000313" key="4">
    <source>
        <dbReference type="Proteomes" id="UP000008694"/>
    </source>
</evidence>
<dbReference type="eggNOG" id="ENOG502QUNQ">
    <property type="taxonomic scope" value="Eukaryota"/>
</dbReference>
<protein>
    <recommendedName>
        <fullName evidence="2">DUF659 domain-containing protein</fullName>
    </recommendedName>
</protein>
<dbReference type="SUPFAM" id="SSF53098">
    <property type="entry name" value="Ribonuclease H-like"/>
    <property type="match status" value="1"/>
</dbReference>
<dbReference type="Gramene" id="fgenesh1_pg.C_scaffold_2000172">
    <property type="protein sequence ID" value="fgenesh1_pg.C_scaffold_2000172"/>
    <property type="gene ID" value="fgenesh1_pg.C_scaffold_2000172"/>
</dbReference>
<dbReference type="HOGENOM" id="CLU_1035632_0_0_1"/>